<dbReference type="PANTHER" id="PTHR23088:SF27">
    <property type="entry name" value="DEAMINATED GLUTATHIONE AMIDASE"/>
    <property type="match status" value="1"/>
</dbReference>
<evidence type="ECO:0000256" key="1">
    <source>
        <dbReference type="ARBA" id="ARBA00010613"/>
    </source>
</evidence>
<dbReference type="Gene3D" id="3.60.110.10">
    <property type="entry name" value="Carbon-nitrogen hydrolase"/>
    <property type="match status" value="1"/>
</dbReference>
<dbReference type="InterPro" id="IPR036526">
    <property type="entry name" value="C-N_Hydrolase_sf"/>
</dbReference>
<dbReference type="PROSITE" id="PS50263">
    <property type="entry name" value="CN_HYDROLASE"/>
    <property type="match status" value="1"/>
</dbReference>
<sequence>MKKRLTIIQMDVHVNDVEYNYNRVQELLSQSLSECPDIIVLPETWNTGFYPSKELINIADRNGERTQSLLSTFAKEHNVNIVGGSVAVAKNDVVFNTSYAYNREGTLVGEYSKMHGFSPAKEDQYFAGGTHTTHFELDGIPCSTVICYDIRFPELVRMAALPNTELLFVPAQWPTMRLRHWQVLNEVRSIENQLFVCAVNGCGTVGRVQSTGHSAVYDPWGTNLLEMNTEEGIASANIDFDVVEDIRNKINIFRDRKPELYNL</sequence>
<evidence type="ECO:0000313" key="4">
    <source>
        <dbReference type="Proteomes" id="UP000070226"/>
    </source>
</evidence>
<dbReference type="PANTHER" id="PTHR23088">
    <property type="entry name" value="NITRILASE-RELATED"/>
    <property type="match status" value="1"/>
</dbReference>
<evidence type="ECO:0000259" key="2">
    <source>
        <dbReference type="PROSITE" id="PS50263"/>
    </source>
</evidence>
<dbReference type="SUPFAM" id="SSF56317">
    <property type="entry name" value="Carbon-nitrogen hydrolase"/>
    <property type="match status" value="1"/>
</dbReference>
<dbReference type="AlphaFoldDB" id="A0A133S4Y4"/>
<keyword evidence="3" id="KW-0378">Hydrolase</keyword>
<dbReference type="RefSeq" id="WP_060807529.1">
    <property type="nucleotide sequence ID" value="NZ_KQ958071.1"/>
</dbReference>
<dbReference type="CDD" id="cd07583">
    <property type="entry name" value="nitrilase_5"/>
    <property type="match status" value="1"/>
</dbReference>
<dbReference type="InterPro" id="IPR003010">
    <property type="entry name" value="C-N_Hydrolase"/>
</dbReference>
<gene>
    <name evidence="3" type="ORF">HMPREF3233_00985</name>
</gene>
<reference evidence="3 4" key="1">
    <citation type="submission" date="2016-01" db="EMBL/GenBank/DDBJ databases">
        <authorList>
            <person name="Oliw E.H."/>
        </authorList>
    </citation>
    <scope>NUCLEOTIDE SEQUENCE [LARGE SCALE GENOMIC DNA]</scope>
    <source>
        <strain evidence="3 4">CMW7756B</strain>
    </source>
</reference>
<protein>
    <submittedName>
        <fullName evidence="3">Hydrolase, carbon-nitrogen family</fullName>
    </submittedName>
</protein>
<accession>A0A133S4Y4</accession>
<comment type="similarity">
    <text evidence="1">Belongs to the carbon-nitrogen hydrolase superfamily. NIT1/NIT2 family.</text>
</comment>
<dbReference type="EMBL" id="LRQT01000024">
    <property type="protein sequence ID" value="KXA64503.1"/>
    <property type="molecule type" value="Genomic_DNA"/>
</dbReference>
<organism evidence="3">
    <name type="scientific">Veillonella atypica</name>
    <dbReference type="NCBI Taxonomy" id="39777"/>
    <lineage>
        <taxon>Bacteria</taxon>
        <taxon>Bacillati</taxon>
        <taxon>Bacillota</taxon>
        <taxon>Negativicutes</taxon>
        <taxon>Veillonellales</taxon>
        <taxon>Veillonellaceae</taxon>
        <taxon>Veillonella</taxon>
    </lineage>
</organism>
<evidence type="ECO:0000313" key="3">
    <source>
        <dbReference type="EMBL" id="KXA64503.1"/>
    </source>
</evidence>
<dbReference type="Pfam" id="PF00795">
    <property type="entry name" value="CN_hydrolase"/>
    <property type="match status" value="1"/>
</dbReference>
<dbReference type="PATRIC" id="fig|39777.7.peg.958"/>
<dbReference type="Proteomes" id="UP000070226">
    <property type="component" value="Unassembled WGS sequence"/>
</dbReference>
<dbReference type="GO" id="GO:0016787">
    <property type="term" value="F:hydrolase activity"/>
    <property type="evidence" value="ECO:0007669"/>
    <property type="project" value="UniProtKB-KW"/>
</dbReference>
<comment type="caution">
    <text evidence="3">The sequence shown here is derived from an EMBL/GenBank/DDBJ whole genome shotgun (WGS) entry which is preliminary data.</text>
</comment>
<name>A0A133S4Y4_9FIRM</name>
<feature type="domain" description="CN hydrolase" evidence="2">
    <location>
        <begin position="3"/>
        <end position="240"/>
    </location>
</feature>
<proteinExistence type="inferred from homology"/>
<dbReference type="STRING" id="39777.B7L28_02070"/>